<dbReference type="EMBL" id="CAXIEN010000095">
    <property type="protein sequence ID" value="CAL1276638.1"/>
    <property type="molecule type" value="Genomic_DNA"/>
</dbReference>
<dbReference type="Proteomes" id="UP001497382">
    <property type="component" value="Unassembled WGS sequence"/>
</dbReference>
<dbReference type="AlphaFoldDB" id="A0AAV1ZY84"/>
<protein>
    <submittedName>
        <fullName evidence="1">Uncharacterized protein</fullName>
    </submittedName>
</protein>
<evidence type="ECO:0000313" key="2">
    <source>
        <dbReference type="Proteomes" id="UP001497382"/>
    </source>
</evidence>
<organism evidence="1 2">
    <name type="scientific">Larinioides sclopetarius</name>
    <dbReference type="NCBI Taxonomy" id="280406"/>
    <lineage>
        <taxon>Eukaryota</taxon>
        <taxon>Metazoa</taxon>
        <taxon>Ecdysozoa</taxon>
        <taxon>Arthropoda</taxon>
        <taxon>Chelicerata</taxon>
        <taxon>Arachnida</taxon>
        <taxon>Araneae</taxon>
        <taxon>Araneomorphae</taxon>
        <taxon>Entelegynae</taxon>
        <taxon>Araneoidea</taxon>
        <taxon>Araneidae</taxon>
        <taxon>Larinioides</taxon>
    </lineage>
</organism>
<keyword evidence="2" id="KW-1185">Reference proteome</keyword>
<proteinExistence type="predicted"/>
<accession>A0AAV1ZY84</accession>
<name>A0AAV1ZY84_9ARAC</name>
<gene>
    <name evidence="1" type="ORF">LARSCL_LOCUS8774</name>
</gene>
<sequence length="57" mass="6401">MAAMEYGGVPILSLHDANRNKKHITGKGQSQWNILAPSDIIRLYLFLSSTFSLFFCV</sequence>
<comment type="caution">
    <text evidence="1">The sequence shown here is derived from an EMBL/GenBank/DDBJ whole genome shotgun (WGS) entry which is preliminary data.</text>
</comment>
<evidence type="ECO:0000313" key="1">
    <source>
        <dbReference type="EMBL" id="CAL1276638.1"/>
    </source>
</evidence>
<reference evidence="1 2" key="1">
    <citation type="submission" date="2024-04" db="EMBL/GenBank/DDBJ databases">
        <authorList>
            <person name="Rising A."/>
            <person name="Reimegard J."/>
            <person name="Sonavane S."/>
            <person name="Akerstrom W."/>
            <person name="Nylinder S."/>
            <person name="Hedman E."/>
            <person name="Kallberg Y."/>
        </authorList>
    </citation>
    <scope>NUCLEOTIDE SEQUENCE [LARGE SCALE GENOMIC DNA]</scope>
</reference>